<dbReference type="InterPro" id="IPR039425">
    <property type="entry name" value="RNA_pol_sigma-70-like"/>
</dbReference>
<evidence type="ECO:0000256" key="6">
    <source>
        <dbReference type="RuleBase" id="RU000716"/>
    </source>
</evidence>
<evidence type="ECO:0000313" key="10">
    <source>
        <dbReference type="Proteomes" id="UP000193010"/>
    </source>
</evidence>
<keyword evidence="4 6" id="KW-0238">DNA-binding</keyword>
<dbReference type="SUPFAM" id="SSF88659">
    <property type="entry name" value="Sigma3 and sigma4 domains of RNA polymerase sigma factors"/>
    <property type="match status" value="1"/>
</dbReference>
<dbReference type="AlphaFoldDB" id="A0A1X1UGZ6"/>
<evidence type="ECO:0000313" key="9">
    <source>
        <dbReference type="EMBL" id="ORV56093.1"/>
    </source>
</evidence>
<dbReference type="CDD" id="cd06171">
    <property type="entry name" value="Sigma70_r4"/>
    <property type="match status" value="1"/>
</dbReference>
<evidence type="ECO:0000259" key="8">
    <source>
        <dbReference type="Pfam" id="PF08281"/>
    </source>
</evidence>
<dbReference type="InterPro" id="IPR036388">
    <property type="entry name" value="WH-like_DNA-bd_sf"/>
</dbReference>
<gene>
    <name evidence="9" type="ORF">AWC05_11490</name>
</gene>
<dbReference type="InterPro" id="IPR013325">
    <property type="entry name" value="RNA_pol_sigma_r2"/>
</dbReference>
<dbReference type="GO" id="GO:0016987">
    <property type="term" value="F:sigma factor activity"/>
    <property type="evidence" value="ECO:0007669"/>
    <property type="project" value="UniProtKB-KW"/>
</dbReference>
<evidence type="ECO:0000259" key="7">
    <source>
        <dbReference type="Pfam" id="PF04542"/>
    </source>
</evidence>
<name>A0A1X1UGZ6_MYCFL</name>
<sequence>MLRCSDEETQPSAKITRLTIMSQSPPSPHLDDLAARFERDVIPLRDQLFRAARRYSQSHADAEDLVQETMIKAYVGFGSFKEGTNLRAWLFTIMNHTRINHYRTAKRRPAEWLAGDVSDFLIPAGPPQSTAGRLSAEAEVLDSIGDPEVRQALQQLPESQQLAVYYADVEGFRYKEIGEILHIPLGSVMSRIHRGRKNMRKLLLDFAIEQRYIREDDAVIAAA</sequence>
<feature type="domain" description="RNA polymerase sigma-70 region 2" evidence="7">
    <location>
        <begin position="45"/>
        <end position="108"/>
    </location>
</feature>
<comment type="caution">
    <text evidence="9">The sequence shown here is derived from an EMBL/GenBank/DDBJ whole genome shotgun (WGS) entry which is preliminary data.</text>
</comment>
<organism evidence="9 10">
    <name type="scientific">Mycobacterium florentinum</name>
    <dbReference type="NCBI Taxonomy" id="292462"/>
    <lineage>
        <taxon>Bacteria</taxon>
        <taxon>Bacillati</taxon>
        <taxon>Actinomycetota</taxon>
        <taxon>Actinomycetes</taxon>
        <taxon>Mycobacteriales</taxon>
        <taxon>Mycobacteriaceae</taxon>
        <taxon>Mycobacterium</taxon>
        <taxon>Mycobacterium simiae complex</taxon>
    </lineage>
</organism>
<feature type="domain" description="RNA polymerase sigma factor 70 region 4 type 2" evidence="8">
    <location>
        <begin position="148"/>
        <end position="199"/>
    </location>
</feature>
<dbReference type="InterPro" id="IPR007627">
    <property type="entry name" value="RNA_pol_sigma70_r2"/>
</dbReference>
<evidence type="ECO:0000256" key="3">
    <source>
        <dbReference type="ARBA" id="ARBA00023082"/>
    </source>
</evidence>
<dbReference type="GO" id="GO:0006950">
    <property type="term" value="P:response to stress"/>
    <property type="evidence" value="ECO:0007669"/>
    <property type="project" value="UniProtKB-ARBA"/>
</dbReference>
<comment type="similarity">
    <text evidence="1 6">Belongs to the sigma-70 factor family. ECF subfamily.</text>
</comment>
<evidence type="ECO:0000256" key="5">
    <source>
        <dbReference type="ARBA" id="ARBA00023163"/>
    </source>
</evidence>
<dbReference type="GO" id="GO:0006352">
    <property type="term" value="P:DNA-templated transcription initiation"/>
    <property type="evidence" value="ECO:0007669"/>
    <property type="project" value="InterPro"/>
</dbReference>
<evidence type="ECO:0000256" key="1">
    <source>
        <dbReference type="ARBA" id="ARBA00010641"/>
    </source>
</evidence>
<dbReference type="Proteomes" id="UP000193010">
    <property type="component" value="Unassembled WGS sequence"/>
</dbReference>
<evidence type="ECO:0000256" key="4">
    <source>
        <dbReference type="ARBA" id="ARBA00023125"/>
    </source>
</evidence>
<protein>
    <recommendedName>
        <fullName evidence="6">RNA polymerase sigma factor</fullName>
    </recommendedName>
</protein>
<keyword evidence="10" id="KW-1185">Reference proteome</keyword>
<dbReference type="PANTHER" id="PTHR43133">
    <property type="entry name" value="RNA POLYMERASE ECF-TYPE SIGMA FACTO"/>
    <property type="match status" value="1"/>
</dbReference>
<dbReference type="GO" id="GO:0003677">
    <property type="term" value="F:DNA binding"/>
    <property type="evidence" value="ECO:0007669"/>
    <property type="project" value="UniProtKB-KW"/>
</dbReference>
<dbReference type="InterPro" id="IPR013249">
    <property type="entry name" value="RNA_pol_sigma70_r4_t2"/>
</dbReference>
<keyword evidence="2 6" id="KW-0805">Transcription regulation</keyword>
<dbReference type="SUPFAM" id="SSF88946">
    <property type="entry name" value="Sigma2 domain of RNA polymerase sigma factors"/>
    <property type="match status" value="1"/>
</dbReference>
<proteinExistence type="inferred from homology"/>
<reference evidence="9 10" key="1">
    <citation type="submission" date="2016-01" db="EMBL/GenBank/DDBJ databases">
        <title>The new phylogeny of the genus Mycobacterium.</title>
        <authorList>
            <person name="Tarcisio F."/>
            <person name="Conor M."/>
            <person name="Antonella G."/>
            <person name="Elisabetta G."/>
            <person name="Giulia F.S."/>
            <person name="Sara T."/>
            <person name="Anna F."/>
            <person name="Clotilde B."/>
            <person name="Roberto B."/>
            <person name="Veronica D.S."/>
            <person name="Fabio R."/>
            <person name="Monica P."/>
            <person name="Olivier J."/>
            <person name="Enrico T."/>
            <person name="Nicola S."/>
        </authorList>
    </citation>
    <scope>NUCLEOTIDE SEQUENCE [LARGE SCALE GENOMIC DNA]</scope>
    <source>
        <strain evidence="9 10">DSM 44852</strain>
    </source>
</reference>
<dbReference type="Gene3D" id="1.10.1740.10">
    <property type="match status" value="1"/>
</dbReference>
<dbReference type="InterPro" id="IPR013324">
    <property type="entry name" value="RNA_pol_sigma_r3/r4-like"/>
</dbReference>
<dbReference type="Pfam" id="PF08281">
    <property type="entry name" value="Sigma70_r4_2"/>
    <property type="match status" value="1"/>
</dbReference>
<evidence type="ECO:0000256" key="2">
    <source>
        <dbReference type="ARBA" id="ARBA00023015"/>
    </source>
</evidence>
<dbReference type="STRING" id="292462.AWC05_11490"/>
<dbReference type="Gene3D" id="1.10.10.10">
    <property type="entry name" value="Winged helix-like DNA-binding domain superfamily/Winged helix DNA-binding domain"/>
    <property type="match status" value="1"/>
</dbReference>
<keyword evidence="5 6" id="KW-0804">Transcription</keyword>
<dbReference type="InterPro" id="IPR014284">
    <property type="entry name" value="RNA_pol_sigma-70_dom"/>
</dbReference>
<accession>A0A1X1UGZ6</accession>
<dbReference type="NCBIfam" id="TIGR02937">
    <property type="entry name" value="sigma70-ECF"/>
    <property type="match status" value="1"/>
</dbReference>
<dbReference type="PROSITE" id="PS01063">
    <property type="entry name" value="SIGMA70_ECF"/>
    <property type="match status" value="1"/>
</dbReference>
<keyword evidence="3 6" id="KW-0731">Sigma factor</keyword>
<dbReference type="Pfam" id="PF04542">
    <property type="entry name" value="Sigma70_r2"/>
    <property type="match status" value="1"/>
</dbReference>
<dbReference type="EMBL" id="LQOV01000006">
    <property type="protein sequence ID" value="ORV56093.1"/>
    <property type="molecule type" value="Genomic_DNA"/>
</dbReference>
<dbReference type="PANTHER" id="PTHR43133:SF59">
    <property type="entry name" value="ECF RNA POLYMERASE SIGMA FACTOR SIGR"/>
    <property type="match status" value="1"/>
</dbReference>
<dbReference type="InterPro" id="IPR000838">
    <property type="entry name" value="RNA_pol_sigma70_ECF_CS"/>
</dbReference>